<feature type="compositionally biased region" description="Pro residues" evidence="1">
    <location>
        <begin position="351"/>
        <end position="366"/>
    </location>
</feature>
<accession>A0A1H0RSC8</accession>
<organism evidence="2 3">
    <name type="scientific">Actinacidiphila guanduensis</name>
    <dbReference type="NCBI Taxonomy" id="310781"/>
    <lineage>
        <taxon>Bacteria</taxon>
        <taxon>Bacillati</taxon>
        <taxon>Actinomycetota</taxon>
        <taxon>Actinomycetes</taxon>
        <taxon>Kitasatosporales</taxon>
        <taxon>Streptomycetaceae</taxon>
        <taxon>Actinacidiphila</taxon>
    </lineage>
</organism>
<evidence type="ECO:0000256" key="1">
    <source>
        <dbReference type="SAM" id="MobiDB-lite"/>
    </source>
</evidence>
<sequence>MTAPEPNAPPLHAALTRHDRAAGRLRDFSDALAHRLPGSWNAATKAPFAYSPTYADAMDRLWDHNHVEWALLNFAQEEAALLDGPDKELLIVLPRPRRPGQFLVAALAPPGLTGTLHLHHAPDGIAVPADPARAAAAIERRFLPRYRQAVATVRGPALEEAHLLAQEALAEWDAISDSLCDEHGVPLDEDAYGARQVQRDAEAWTPFETFLFHGPAAIHDAQAALTTLTFPATTTGRWSHQLRELNGALAEGTRIRDDWDTYLADILNHRTGPGRWRAFNNALETRNAEAWHAITTFIDFTPVLHAIHDAERQQAQERKVSAARAAAARARSTTAAATPKRGTRLPTHAAPTPPSWLPAPPHTPGR</sequence>
<evidence type="ECO:0000313" key="3">
    <source>
        <dbReference type="Proteomes" id="UP000199341"/>
    </source>
</evidence>
<reference evidence="2 3" key="1">
    <citation type="submission" date="2016-10" db="EMBL/GenBank/DDBJ databases">
        <authorList>
            <person name="de Groot N.N."/>
        </authorList>
    </citation>
    <scope>NUCLEOTIDE SEQUENCE [LARGE SCALE GENOMIC DNA]</scope>
    <source>
        <strain evidence="2 3">CGMCC 4.2022</strain>
    </source>
</reference>
<dbReference type="AlphaFoldDB" id="A0A1H0RSC8"/>
<protein>
    <submittedName>
        <fullName evidence="2">Uncharacterized protein</fullName>
    </submittedName>
</protein>
<evidence type="ECO:0000313" key="2">
    <source>
        <dbReference type="EMBL" id="SDP31878.1"/>
    </source>
</evidence>
<keyword evidence="3" id="KW-1185">Reference proteome</keyword>
<gene>
    <name evidence="2" type="ORF">SAMN05216259_12366</name>
</gene>
<dbReference type="RefSeq" id="WP_107408942.1">
    <property type="nucleotide sequence ID" value="NZ_FNIE01000023.1"/>
</dbReference>
<proteinExistence type="predicted"/>
<dbReference type="STRING" id="310781.SAMN05216259_12366"/>
<name>A0A1H0RSC8_9ACTN</name>
<dbReference type="Proteomes" id="UP000199341">
    <property type="component" value="Unassembled WGS sequence"/>
</dbReference>
<dbReference type="OrthoDB" id="4271704at2"/>
<dbReference type="EMBL" id="FNIE01000023">
    <property type="protein sequence ID" value="SDP31878.1"/>
    <property type="molecule type" value="Genomic_DNA"/>
</dbReference>
<feature type="compositionally biased region" description="Low complexity" evidence="1">
    <location>
        <begin position="322"/>
        <end position="338"/>
    </location>
</feature>
<feature type="region of interest" description="Disordered" evidence="1">
    <location>
        <begin position="315"/>
        <end position="366"/>
    </location>
</feature>